<dbReference type="Proteomes" id="UP000054771">
    <property type="component" value="Unassembled WGS sequence"/>
</dbReference>
<gene>
    <name evidence="1" type="ORF">ASPCAL07592</name>
</gene>
<evidence type="ECO:0000313" key="1">
    <source>
        <dbReference type="EMBL" id="CEN60921.1"/>
    </source>
</evidence>
<dbReference type="Pfam" id="PF11951">
    <property type="entry name" value="Fungal_trans_2"/>
    <property type="match status" value="1"/>
</dbReference>
<protein>
    <submittedName>
        <fullName evidence="1">Uncharacterized protein</fullName>
    </submittedName>
</protein>
<evidence type="ECO:0000313" key="2">
    <source>
        <dbReference type="Proteomes" id="UP000054771"/>
    </source>
</evidence>
<dbReference type="EMBL" id="CDMC01000006">
    <property type="protein sequence ID" value="CEN60921.1"/>
    <property type="molecule type" value="Genomic_DNA"/>
</dbReference>
<dbReference type="InterPro" id="IPR053178">
    <property type="entry name" value="Osmoadaptation_assoc"/>
</dbReference>
<dbReference type="PANTHER" id="PTHR38111">
    <property type="entry name" value="ZN(2)-C6 FUNGAL-TYPE DOMAIN-CONTAINING PROTEIN-RELATED"/>
    <property type="match status" value="1"/>
</dbReference>
<name>A0A0U4ZY49_ASPCI</name>
<dbReference type="InterPro" id="IPR021858">
    <property type="entry name" value="Fun_TF"/>
</dbReference>
<keyword evidence="2" id="KW-1185">Reference proteome</keyword>
<sequence length="353" mass="39274">MSTFTTVFPSALSDLLALMTTSRVLDDAIQALGAMSASRLGTRAISTLRVSLSDKSHARGDDVLWATFLLGLFELLCEGSGDGYISHVFYGTSMLLRLVPPSSSMSPLRRAFYDIFRVCEASRALPHSETTILSEPTWLRFQEAHQGSGDHWNPLEEITTLMIETSAFNLRSRNTISRIPSAELATNPSVLCLAVDGQRLQQTICAWHDHALAYLSQGHHQPRTNVDLALLKYHTLLLFLSGGTHDSFPNWTNLPGPALTQSETCDHVTLILDLSERILRHSSAPGILLFFPLTIAGCRTRREDQRVRIRILSLLDQVLCSGFGTAKRVRETILQCWSRRDAEDRVRIESAVS</sequence>
<dbReference type="OrthoDB" id="194358at2759"/>
<organism evidence="1 2">
    <name type="scientific">Aspergillus calidoustus</name>
    <dbReference type="NCBI Taxonomy" id="454130"/>
    <lineage>
        <taxon>Eukaryota</taxon>
        <taxon>Fungi</taxon>
        <taxon>Dikarya</taxon>
        <taxon>Ascomycota</taxon>
        <taxon>Pezizomycotina</taxon>
        <taxon>Eurotiomycetes</taxon>
        <taxon>Eurotiomycetidae</taxon>
        <taxon>Eurotiales</taxon>
        <taxon>Aspergillaceae</taxon>
        <taxon>Aspergillus</taxon>
        <taxon>Aspergillus subgen. Nidulantes</taxon>
    </lineage>
</organism>
<reference evidence="2" key="1">
    <citation type="journal article" date="2016" name="Genome Announc.">
        <title>Draft genome sequences of fungus Aspergillus calidoustus.</title>
        <authorList>
            <person name="Horn F."/>
            <person name="Linde J."/>
            <person name="Mattern D.J."/>
            <person name="Walther G."/>
            <person name="Guthke R."/>
            <person name="Scherlach K."/>
            <person name="Martin K."/>
            <person name="Brakhage A.A."/>
            <person name="Petzke L."/>
            <person name="Valiante V."/>
        </authorList>
    </citation>
    <scope>NUCLEOTIDE SEQUENCE [LARGE SCALE GENOMIC DNA]</scope>
    <source>
        <strain evidence="2">SF006504</strain>
    </source>
</reference>
<proteinExistence type="predicted"/>
<dbReference type="PANTHER" id="PTHR38111:SF2">
    <property type="entry name" value="FINGER DOMAIN PROTEIN, PUTATIVE (AFU_ORTHOLOGUE AFUA_1G01560)-RELATED"/>
    <property type="match status" value="1"/>
</dbReference>
<accession>A0A0U4ZY49</accession>
<dbReference type="AlphaFoldDB" id="A0A0U4ZY49"/>